<dbReference type="SUPFAM" id="SSF53720">
    <property type="entry name" value="ALDH-like"/>
    <property type="match status" value="1"/>
</dbReference>
<protein>
    <submittedName>
        <fullName evidence="4">Aldehyde dehydrogenase family protein</fullName>
    </submittedName>
</protein>
<evidence type="ECO:0000256" key="1">
    <source>
        <dbReference type="ARBA" id="ARBA00009986"/>
    </source>
</evidence>
<feature type="domain" description="Aldehyde dehydrogenase" evidence="3">
    <location>
        <begin position="16"/>
        <end position="470"/>
    </location>
</feature>
<dbReference type="Pfam" id="PF00171">
    <property type="entry name" value="Aldedh"/>
    <property type="match status" value="1"/>
</dbReference>
<dbReference type="InterPro" id="IPR016162">
    <property type="entry name" value="Ald_DH_N"/>
</dbReference>
<name>A0A643FR78_9BURK</name>
<dbReference type="InterPro" id="IPR016163">
    <property type="entry name" value="Ald_DH_C"/>
</dbReference>
<proteinExistence type="inferred from homology"/>
<dbReference type="EMBL" id="CP062803">
    <property type="protein sequence ID" value="QOT78129.1"/>
    <property type="molecule type" value="Genomic_DNA"/>
</dbReference>
<accession>A0A643FR78</accession>
<comment type="similarity">
    <text evidence="1">Belongs to the aldehyde dehydrogenase family.</text>
</comment>
<evidence type="ECO:0000259" key="3">
    <source>
        <dbReference type="Pfam" id="PF00171"/>
    </source>
</evidence>
<evidence type="ECO:0000256" key="2">
    <source>
        <dbReference type="ARBA" id="ARBA00023002"/>
    </source>
</evidence>
<reference evidence="4 5" key="1">
    <citation type="submission" date="2020-10" db="EMBL/GenBank/DDBJ databases">
        <title>Complete genome sequence of Cupriavidus basilensis CCUG 49340T.</title>
        <authorList>
            <person name="Salva-Serra F."/>
            <person name="Donoso R.A."/>
            <person name="Cho K.H."/>
            <person name="Yoo J.A."/>
            <person name="Lee K."/>
            <person name="Yoon S.-H."/>
            <person name="Perez-Pantoja D."/>
            <person name="Moore E.R.B."/>
        </authorList>
    </citation>
    <scope>NUCLEOTIDE SEQUENCE [LARGE SCALE GENOMIC DNA]</scope>
    <source>
        <strain evidence="5">CCUG 49340</strain>
    </source>
</reference>
<dbReference type="InterPro" id="IPR015590">
    <property type="entry name" value="Aldehyde_DH_dom"/>
</dbReference>
<dbReference type="GeneID" id="98401044"/>
<evidence type="ECO:0000313" key="4">
    <source>
        <dbReference type="EMBL" id="QOT78129.1"/>
    </source>
</evidence>
<dbReference type="InterPro" id="IPR016161">
    <property type="entry name" value="Ald_DH/histidinol_DH"/>
</dbReference>
<sequence>MNAQHWIAGAWTGEPSADSLNPADGTLIGQFADGGTWQAEAAIAAARHVFERTTWGQDARLRQDVLLAWAGALEAERERLASLLTAENGKPVAQARGEVGAAISEVRYYAGLARHIPGHVLEPEPGTISTILREPAGVAAIIVPWNAPAVLLVRSLAPALAAGCTAVVKSAAQTTLFTAAMLRLFERTALPAGAVNLVCETGYAAADHLVRSRDVDVVSFTGSTATGKKIMIAAADSVKKLSLELGGKSCCLVFDDVDAQAVAKRLALAATVISGQQCTAARRVLVHEAIAPQMRRHLTEALAALRLGPGIEPDTQIGPLIDHPTRAMVSAQVERACDEADTVLLRGTMPGGALARGAFLSPTLVEHSDPGAFFCQEEIFGPFVTFETFATEDEALAKANNTVFGLSASVWTHHGERAIRLARALRNGTVWVNDHNRLFAEAETGGYRQSGLGRLHGYDALADFTELKHICIQAGLPEGMAQAGCKLSGVAARERMGVSV</sequence>
<dbReference type="AlphaFoldDB" id="A0A643FR78"/>
<dbReference type="Proteomes" id="UP000397656">
    <property type="component" value="Chromosome 1"/>
</dbReference>
<dbReference type="FunFam" id="3.40.605.10:FF:000007">
    <property type="entry name" value="NAD/NADP-dependent betaine aldehyde dehydrogenase"/>
    <property type="match status" value="1"/>
</dbReference>
<dbReference type="Gene3D" id="3.40.605.10">
    <property type="entry name" value="Aldehyde Dehydrogenase, Chain A, domain 1"/>
    <property type="match status" value="1"/>
</dbReference>
<dbReference type="RefSeq" id="WP_150990185.1">
    <property type="nucleotide sequence ID" value="NZ_CP062803.1"/>
</dbReference>
<organism evidence="4 5">
    <name type="scientific">Cupriavidus basilensis</name>
    <dbReference type="NCBI Taxonomy" id="68895"/>
    <lineage>
        <taxon>Bacteria</taxon>
        <taxon>Pseudomonadati</taxon>
        <taxon>Pseudomonadota</taxon>
        <taxon>Betaproteobacteria</taxon>
        <taxon>Burkholderiales</taxon>
        <taxon>Burkholderiaceae</taxon>
        <taxon>Cupriavidus</taxon>
    </lineage>
</organism>
<gene>
    <name evidence="4" type="ORF">F7R26_009030</name>
</gene>
<dbReference type="PANTHER" id="PTHR11699">
    <property type="entry name" value="ALDEHYDE DEHYDROGENASE-RELATED"/>
    <property type="match status" value="1"/>
</dbReference>
<evidence type="ECO:0000313" key="5">
    <source>
        <dbReference type="Proteomes" id="UP000397656"/>
    </source>
</evidence>
<keyword evidence="2" id="KW-0560">Oxidoreductase</keyword>
<dbReference type="Gene3D" id="3.40.309.10">
    <property type="entry name" value="Aldehyde Dehydrogenase, Chain A, domain 2"/>
    <property type="match status" value="1"/>
</dbReference>
<dbReference type="GO" id="GO:0016620">
    <property type="term" value="F:oxidoreductase activity, acting on the aldehyde or oxo group of donors, NAD or NADP as acceptor"/>
    <property type="evidence" value="ECO:0007669"/>
    <property type="project" value="InterPro"/>
</dbReference>